<dbReference type="PANTHER" id="PTHR30518">
    <property type="entry name" value="ENDOLYTIC MUREIN TRANSGLYCOSYLASE"/>
    <property type="match status" value="1"/>
</dbReference>
<sequence>MNFKKRNKWAIAAIIAGAILFFAGIFLYFNLFASEFQTDKKAYVYVDRDDTQDSIIVKVEQAGMPRGMKVFRWLMNNIGDAKTIHTGRYIINPGDGNYPVFRRISKGQQSPLNFAINDIRTAGQLAKKIGNQLMIDSSEVAVSLNDSVFCADLGFNKETIVCLFIPNTYELYWNISTADLFKRMKKEYNLFWDEERLNKAKSIGFTPSEVCTIASIVEEETNNEAEKPMVAGLYINRLHKGMKLQADPTVKFAVQDFTIKRVTGAYLRSDSPYNTYKFLGLPPGPIRIPSIKGVDAVLNYTHHNYIYMCAKEDFSGTHNFAATWEEHQVNAKKYQDELNKRKIF</sequence>
<protein>
    <recommendedName>
        <fullName evidence="7">Endolytic murein transglycosylase</fullName>
        <ecNumber evidence="7">4.2.2.29</ecNumber>
    </recommendedName>
    <alternativeName>
        <fullName evidence="7">Peptidoglycan lytic transglycosylase</fullName>
    </alternativeName>
    <alternativeName>
        <fullName evidence="7">Peptidoglycan polymerization terminase</fullName>
    </alternativeName>
</protein>
<evidence type="ECO:0000256" key="5">
    <source>
        <dbReference type="ARBA" id="ARBA00023239"/>
    </source>
</evidence>
<keyword evidence="5 7" id="KW-0456">Lyase</keyword>
<evidence type="ECO:0000256" key="2">
    <source>
        <dbReference type="ARBA" id="ARBA00022692"/>
    </source>
</evidence>
<keyword evidence="3 7" id="KW-1133">Transmembrane helix</keyword>
<comment type="similarity">
    <text evidence="7">Belongs to the transglycosylase MltG family.</text>
</comment>
<comment type="subcellular location">
    <subcellularLocation>
        <location evidence="7">Cell membrane</location>
        <topology evidence="7">Single-pass membrane protein</topology>
    </subcellularLocation>
</comment>
<evidence type="ECO:0000256" key="6">
    <source>
        <dbReference type="ARBA" id="ARBA00023316"/>
    </source>
</evidence>
<comment type="function">
    <text evidence="7">Functions as a peptidoglycan terminase that cleaves nascent peptidoglycan strands endolytically to terminate their elongation.</text>
</comment>
<dbReference type="EC" id="4.2.2.29" evidence="7"/>
<evidence type="ECO:0000313" key="9">
    <source>
        <dbReference type="Proteomes" id="UP001496674"/>
    </source>
</evidence>
<dbReference type="InterPro" id="IPR003770">
    <property type="entry name" value="MLTG-like"/>
</dbReference>
<organism evidence="8 9">
    <name type="scientific">Bacteroides sedimenti</name>
    <dbReference type="NCBI Taxonomy" id="2136147"/>
    <lineage>
        <taxon>Bacteria</taxon>
        <taxon>Pseudomonadati</taxon>
        <taxon>Bacteroidota</taxon>
        <taxon>Bacteroidia</taxon>
        <taxon>Bacteroidales</taxon>
        <taxon>Bacteroidaceae</taxon>
        <taxon>Bacteroides</taxon>
    </lineage>
</organism>
<feature type="site" description="Important for catalytic activity" evidence="7">
    <location>
        <position position="220"/>
    </location>
</feature>
<reference evidence="8 9" key="1">
    <citation type="submission" date="2023-04" db="EMBL/GenBank/DDBJ databases">
        <title>Draft genome sequence of acteroides sedimenti strain YN3PY1.</title>
        <authorList>
            <person name="Yoshida N."/>
        </authorList>
    </citation>
    <scope>NUCLEOTIDE SEQUENCE [LARGE SCALE GENOMIC DNA]</scope>
    <source>
        <strain evidence="8 9">YN3PY1</strain>
    </source>
</reference>
<dbReference type="Proteomes" id="UP001496674">
    <property type="component" value="Chromosome"/>
</dbReference>
<dbReference type="NCBIfam" id="TIGR00247">
    <property type="entry name" value="endolytic transglycosylase MltG"/>
    <property type="match status" value="1"/>
</dbReference>
<keyword evidence="1 7" id="KW-1003">Cell membrane</keyword>
<dbReference type="CDD" id="cd08010">
    <property type="entry name" value="MltG_like"/>
    <property type="match status" value="1"/>
</dbReference>
<gene>
    <name evidence="7" type="primary">mltG</name>
    <name evidence="8" type="ORF">BSYN_05930</name>
</gene>
<dbReference type="PANTHER" id="PTHR30518:SF2">
    <property type="entry name" value="ENDOLYTIC MUREIN TRANSGLYCOSYLASE"/>
    <property type="match status" value="1"/>
</dbReference>
<comment type="catalytic activity">
    <reaction evidence="7">
        <text>a peptidoglycan chain = a peptidoglycan chain with N-acetyl-1,6-anhydromuramyl-[peptide] at the reducing end + a peptidoglycan chain with N-acetylglucosamine at the non-reducing end.</text>
        <dbReference type="EC" id="4.2.2.29"/>
    </reaction>
</comment>
<dbReference type="RefSeq" id="WP_353333164.1">
    <property type="nucleotide sequence ID" value="NZ_AP028055.1"/>
</dbReference>
<dbReference type="Pfam" id="PF02618">
    <property type="entry name" value="YceG"/>
    <property type="match status" value="1"/>
</dbReference>
<evidence type="ECO:0000313" key="8">
    <source>
        <dbReference type="EMBL" id="BEG98328.1"/>
    </source>
</evidence>
<evidence type="ECO:0000256" key="4">
    <source>
        <dbReference type="ARBA" id="ARBA00023136"/>
    </source>
</evidence>
<dbReference type="GO" id="GO:0016829">
    <property type="term" value="F:lyase activity"/>
    <property type="evidence" value="ECO:0007669"/>
    <property type="project" value="UniProtKB-KW"/>
</dbReference>
<dbReference type="HAMAP" id="MF_02065">
    <property type="entry name" value="MltG"/>
    <property type="match status" value="1"/>
</dbReference>
<dbReference type="EMBL" id="AP028055">
    <property type="protein sequence ID" value="BEG98328.1"/>
    <property type="molecule type" value="Genomic_DNA"/>
</dbReference>
<feature type="transmembrane region" description="Helical" evidence="7">
    <location>
        <begin position="9"/>
        <end position="29"/>
    </location>
</feature>
<evidence type="ECO:0000256" key="7">
    <source>
        <dbReference type="HAMAP-Rule" id="MF_02065"/>
    </source>
</evidence>
<proteinExistence type="inferred from homology"/>
<keyword evidence="2 7" id="KW-0812">Transmembrane</keyword>
<name>A0ABN6Z142_9BACE</name>
<keyword evidence="6 7" id="KW-0961">Cell wall biogenesis/degradation</keyword>
<evidence type="ECO:0000256" key="1">
    <source>
        <dbReference type="ARBA" id="ARBA00022475"/>
    </source>
</evidence>
<dbReference type="Gene3D" id="3.30.160.60">
    <property type="entry name" value="Classic Zinc Finger"/>
    <property type="match status" value="1"/>
</dbReference>
<evidence type="ECO:0000256" key="3">
    <source>
        <dbReference type="ARBA" id="ARBA00022989"/>
    </source>
</evidence>
<keyword evidence="4 7" id="KW-0472">Membrane</keyword>
<accession>A0ABN6Z142</accession>
<keyword evidence="9" id="KW-1185">Reference proteome</keyword>